<dbReference type="InterPro" id="IPR050767">
    <property type="entry name" value="Sel1_AlgK"/>
</dbReference>
<evidence type="ECO:0000313" key="3">
    <source>
        <dbReference type="Proteomes" id="UP000690515"/>
    </source>
</evidence>
<sequence>MIVMLRKVNAVIAIVVGIFSWFGLAVAGRIDETTRVVHFAEVNGLFPGFELLPLNQFPAFPKNADVTELVTWIPLLCQQCVLMDEKGQIRWIAVHGQPVISIESLLGLQNLEGLQLVGVSLNQLTIPANWQSLKVLEVNDNPLQKLVGLENLQQLAYLNIASTSINALPGIDQLSQLQFVGMEGTSLALPLRQQITHQLLNNLLPQDDKAETITPGEWVAFSEGEAIIMVMEPNNYFALAKKNKPLLCAPSDVVLSDHHYCTYEINVDRSQPDNIQRIFHVIEWDSMANQLQDFHWPINQLGEQVLQLELTLPGTKQTQVLTFHRRQRAHRAREIFKSKVLLAQEQQVLEQEARQRQPGDAYLMIKLVGDNGQVLRRRPFELEVVGERYEGQTDNEGYAVYHIPWQATHGTLTVQTNLAEDQTTSLEVPLRPMQAKRPTPDFLAKALKGDAAAQFQLAQSYHYGGYFAVNEQDALHWYEKSAAQGWVYSQLALAEHFFTNKKLDKALFWAQSAWQQHQHPDGAYWLAMLMHQQQDEWAESAIHLLEKASEGGSSLAAIQLAKLQLANLITVAWADTAKLLQHAIKLNPQAAEAYWLLAQGVWQGQGGRNKEVTTFKLMLRAGRLGWVSAQRWLGMSALVGWGQPRNLAQSTFWLEKAAAQNDDIAKQWLTGLAAHASTVKTETDRDFQQRLWQIWGLRCWYGIAGEQDLRAAQYWLEKSAELGSTQSYYYLGQLHQQSDRAFEAYRYFQYAARAGNRGAMLQLADLYYQGIQSQHGQFLLAPQPHEAFHWYQEAAKQGEAKAQLILAQWYEQDESLQGTESDIIRLYLQAAAQGEVKAQYALWRWLQTGKESAVVLIPAELARDYLQQAASQGYLKAQRALGQYLMATGQQHAAVDWLEKAAQQGDPYALLDWLSLTAEGKNLAELLISMLETSDNAMLRIAAVEAIGARGFSDSAEALVAYLPNADDALLTAIMATLHKLDQQVTVPALVKLLQQHQGVSKPLRALIIDHLAVMKTPEAVKGLAAVDGPLSVSALLQVAKAYAEGEGLDLQPQKAIGYYRKAFALEPRTVHEAMKSWALALHKEAQADAESAYWLAELLAVDDTVVAVPAQQLLVPPVFWWQHAAQKGHARSAWALGQWLLEKGDQSMARYWLTKAAELDKQWQIPALQYWLRSQDYHVQQQGLAQLQALSASQPDIVKDVVADLLIADKQAVVPPSRAFLLAQFYQLGLGVEQDVDLAAHWLVKASTRDWPPSDNKAKWQELLNLLQQWQSQQQLPKQPAERAMAVQLAAAGNTEAVRLLIAHYQQGQDQAANKLASLWEQYLAELTRVQRSASDNEVAAQRQLGDWLEQSASNEYVLQQSLLWYTKAAQQQEPYAQVMAQLLTVILEPGPFEPLDVIVQLANEEHNPYAQRALALLFARQHNLFSPGRFLRVDIQQVLNNIMQVIQSNPDLVIPSLFPIIEQAYRRWHQQQKASKNHQDPYFEKLWQFWQQQWEKGQGAAAYYLARLAWQEKEKATMPWWQIIDKALPQLPGGLLSTACEFFSHAALEADQSLPIESFTTAWTMCELDLRSTEEGMYDQQGEGEKLDLSASDKKAEHNRDRHSRSSDHYKKSLAQKMSEEVLSTAKSKFEALKQEIISYQQTRQQWPDPPTFFTVEKVSKHSALRWQWQKGEQRFSMLWQQLAPVQVTRSHQDALWVSEKQLKIPGTANLLQWLQHEESMPNQFKLIFQHNGLLHVISIEQENIPFDWLLLPLSYLLPEKANK</sequence>
<dbReference type="Gene3D" id="3.80.10.10">
    <property type="entry name" value="Ribonuclease Inhibitor"/>
    <property type="match status" value="1"/>
</dbReference>
<dbReference type="InterPro" id="IPR011990">
    <property type="entry name" value="TPR-like_helical_dom_sf"/>
</dbReference>
<dbReference type="SUPFAM" id="SSF48371">
    <property type="entry name" value="ARM repeat"/>
    <property type="match status" value="1"/>
</dbReference>
<dbReference type="Pfam" id="PF08238">
    <property type="entry name" value="Sel1"/>
    <property type="match status" value="12"/>
</dbReference>
<evidence type="ECO:0000313" key="2">
    <source>
        <dbReference type="EMBL" id="MBU2711055.1"/>
    </source>
</evidence>
<dbReference type="PANTHER" id="PTHR11102">
    <property type="entry name" value="SEL-1-LIKE PROTEIN"/>
    <property type="match status" value="1"/>
</dbReference>
<dbReference type="InterPro" id="IPR001611">
    <property type="entry name" value="Leu-rich_rpt"/>
</dbReference>
<dbReference type="Gene3D" id="1.25.40.10">
    <property type="entry name" value="Tetratricopeptide repeat domain"/>
    <property type="match status" value="3"/>
</dbReference>
<dbReference type="PROSITE" id="PS51450">
    <property type="entry name" value="LRR"/>
    <property type="match status" value="1"/>
</dbReference>
<reference evidence="2 3" key="1">
    <citation type="submission" date="2021-04" db="EMBL/GenBank/DDBJ databases">
        <authorList>
            <person name="Pira H."/>
            <person name="Risdian C."/>
            <person name="Wink J."/>
        </authorList>
    </citation>
    <scope>NUCLEOTIDE SEQUENCE [LARGE SCALE GENOMIC DNA]</scope>
    <source>
        <strain evidence="2 3">WH53</strain>
    </source>
</reference>
<dbReference type="PANTHER" id="PTHR11102:SF160">
    <property type="entry name" value="ERAD-ASSOCIATED E3 UBIQUITIN-PROTEIN LIGASE COMPONENT HRD3"/>
    <property type="match status" value="1"/>
</dbReference>
<organism evidence="2 3">
    <name type="scientific">Zooshikella harenae</name>
    <dbReference type="NCBI Taxonomy" id="2827238"/>
    <lineage>
        <taxon>Bacteria</taxon>
        <taxon>Pseudomonadati</taxon>
        <taxon>Pseudomonadota</taxon>
        <taxon>Gammaproteobacteria</taxon>
        <taxon>Oceanospirillales</taxon>
        <taxon>Zooshikellaceae</taxon>
        <taxon>Zooshikella</taxon>
    </lineage>
</organism>
<keyword evidence="3" id="KW-1185">Reference proteome</keyword>
<name>A0ABS5ZAP7_9GAMM</name>
<dbReference type="RefSeq" id="WP_215819220.1">
    <property type="nucleotide sequence ID" value="NZ_JAGSOY010000014.1"/>
</dbReference>
<proteinExistence type="predicted"/>
<dbReference type="InterPro" id="IPR016024">
    <property type="entry name" value="ARM-type_fold"/>
</dbReference>
<dbReference type="SUPFAM" id="SSF81901">
    <property type="entry name" value="HCP-like"/>
    <property type="match status" value="4"/>
</dbReference>
<dbReference type="InterPro" id="IPR006597">
    <property type="entry name" value="Sel1-like"/>
</dbReference>
<comment type="caution">
    <text evidence="2">The sequence shown here is derived from an EMBL/GenBank/DDBJ whole genome shotgun (WGS) entry which is preliminary data.</text>
</comment>
<dbReference type="SMART" id="SM00671">
    <property type="entry name" value="SEL1"/>
    <property type="match status" value="14"/>
</dbReference>
<feature type="compositionally biased region" description="Basic and acidic residues" evidence="1">
    <location>
        <begin position="1585"/>
        <end position="1613"/>
    </location>
</feature>
<feature type="region of interest" description="Disordered" evidence="1">
    <location>
        <begin position="1577"/>
        <end position="1614"/>
    </location>
</feature>
<evidence type="ECO:0000256" key="1">
    <source>
        <dbReference type="SAM" id="MobiDB-lite"/>
    </source>
</evidence>
<dbReference type="SUPFAM" id="SSF52058">
    <property type="entry name" value="L domain-like"/>
    <property type="match status" value="1"/>
</dbReference>
<dbReference type="Pfam" id="PF13646">
    <property type="entry name" value="HEAT_2"/>
    <property type="match status" value="1"/>
</dbReference>
<dbReference type="Proteomes" id="UP000690515">
    <property type="component" value="Unassembled WGS sequence"/>
</dbReference>
<gene>
    <name evidence="2" type="ORF">KCG35_08285</name>
</gene>
<dbReference type="EMBL" id="JAGSOY010000014">
    <property type="protein sequence ID" value="MBU2711055.1"/>
    <property type="molecule type" value="Genomic_DNA"/>
</dbReference>
<accession>A0ABS5ZAP7</accession>
<protein>
    <submittedName>
        <fullName evidence="2">SEL1-like repeat protein</fullName>
    </submittedName>
</protein>
<dbReference type="InterPro" id="IPR032675">
    <property type="entry name" value="LRR_dom_sf"/>
</dbReference>